<dbReference type="STRING" id="9838.ENSCDRP00005018477"/>
<dbReference type="Pfam" id="PF17045">
    <property type="entry name" value="CEP63"/>
    <property type="match status" value="1"/>
</dbReference>
<dbReference type="GO" id="GO:0034451">
    <property type="term" value="C:centriolar satellite"/>
    <property type="evidence" value="ECO:0007669"/>
    <property type="project" value="UniProtKB-SubCell"/>
</dbReference>
<organism evidence="8 9">
    <name type="scientific">Camelus dromedarius</name>
    <name type="common">Dromedary</name>
    <name type="synonym">Arabian camel</name>
    <dbReference type="NCBI Taxonomy" id="9838"/>
    <lineage>
        <taxon>Eukaryota</taxon>
        <taxon>Metazoa</taxon>
        <taxon>Chordata</taxon>
        <taxon>Craniata</taxon>
        <taxon>Vertebrata</taxon>
        <taxon>Euteleostomi</taxon>
        <taxon>Mammalia</taxon>
        <taxon>Eutheria</taxon>
        <taxon>Laurasiatheria</taxon>
        <taxon>Artiodactyla</taxon>
        <taxon>Tylopoda</taxon>
        <taxon>Camelidae</taxon>
        <taxon>Camelus</taxon>
    </lineage>
</organism>
<evidence type="ECO:0000256" key="5">
    <source>
        <dbReference type="ARBA" id="ARBA00047022"/>
    </source>
</evidence>
<gene>
    <name evidence="8" type="ORF">Cadr_000000137</name>
</gene>
<feature type="coiled-coil region" evidence="6">
    <location>
        <begin position="250"/>
        <end position="277"/>
    </location>
</feature>
<dbReference type="InterPro" id="IPR031470">
    <property type="entry name" value="CEP63/Deup1_N"/>
</dbReference>
<dbReference type="PANTHER" id="PTHR18875">
    <property type="entry name" value="SARCOMA ANTIGEN NY-SAR-24/CYTOSKELETAL PROTEIN SOJO"/>
    <property type="match status" value="1"/>
</dbReference>
<keyword evidence="4 6" id="KW-0175">Coiled coil</keyword>
<keyword evidence="9" id="KW-1185">Reference proteome</keyword>
<accession>A0A5N4EJ99</accession>
<proteinExistence type="predicted"/>
<feature type="coiled-coil region" evidence="6">
    <location>
        <begin position="63"/>
        <end position="118"/>
    </location>
</feature>
<dbReference type="EMBL" id="JWIN03000001">
    <property type="protein sequence ID" value="KAB1283219.1"/>
    <property type="molecule type" value="Genomic_DNA"/>
</dbReference>
<evidence type="ECO:0000313" key="9">
    <source>
        <dbReference type="Proteomes" id="UP000299084"/>
    </source>
</evidence>
<feature type="domain" description="CEP63/Deup1 N-terminal" evidence="7">
    <location>
        <begin position="2"/>
        <end position="95"/>
    </location>
</feature>
<dbReference type="GO" id="GO:0005814">
    <property type="term" value="C:centriole"/>
    <property type="evidence" value="ECO:0007669"/>
    <property type="project" value="TreeGrafter"/>
</dbReference>
<feature type="coiled-coil region" evidence="6">
    <location>
        <begin position="165"/>
        <end position="220"/>
    </location>
</feature>
<comment type="subcellular location">
    <subcellularLocation>
        <location evidence="1">Cytoplasm</location>
        <location evidence="1">Cytoskeleton</location>
        <location evidence="1">Microtubule organizing center</location>
        <location evidence="1">Centrosome</location>
        <location evidence="1">Centriolar satellite</location>
    </subcellularLocation>
</comment>
<comment type="caution">
    <text evidence="8">The sequence shown here is derived from an EMBL/GenBank/DDBJ whole genome shotgun (WGS) entry which is preliminary data.</text>
</comment>
<reference evidence="8 9" key="1">
    <citation type="journal article" date="2019" name="Mol. Ecol. Resour.">
        <title>Improving Illumina assemblies with Hi-C and long reads: an example with the North African dromedary.</title>
        <authorList>
            <person name="Elbers J.P."/>
            <person name="Rogers M.F."/>
            <person name="Perelman P.L."/>
            <person name="Proskuryakova A.A."/>
            <person name="Serdyukova N.A."/>
            <person name="Johnson W.E."/>
            <person name="Horin P."/>
            <person name="Corander J."/>
            <person name="Murphy D."/>
            <person name="Burger P.A."/>
        </authorList>
    </citation>
    <scope>NUCLEOTIDE SEQUENCE [LARGE SCALE GENOMIC DNA]</scope>
    <source>
        <strain evidence="8">Drom800</strain>
        <tissue evidence="8">Blood</tissue>
    </source>
</reference>
<evidence type="ECO:0000259" key="7">
    <source>
        <dbReference type="Pfam" id="PF17045"/>
    </source>
</evidence>
<protein>
    <recommendedName>
        <fullName evidence="2">Centrosomal protein of 63 kDa</fullName>
    </recommendedName>
</protein>
<dbReference type="AlphaFoldDB" id="A0A5N4EJ99"/>
<evidence type="ECO:0000256" key="1">
    <source>
        <dbReference type="ARBA" id="ARBA00004607"/>
    </source>
</evidence>
<evidence type="ECO:0000313" key="8">
    <source>
        <dbReference type="EMBL" id="KAB1283219.1"/>
    </source>
</evidence>
<dbReference type="GO" id="GO:0007099">
    <property type="term" value="P:centriole replication"/>
    <property type="evidence" value="ECO:0007669"/>
    <property type="project" value="TreeGrafter"/>
</dbReference>
<name>A0A5N4EJ99_CAMDR</name>
<keyword evidence="3" id="KW-0963">Cytoplasm</keyword>
<dbReference type="Proteomes" id="UP000299084">
    <property type="component" value="Unassembled WGS sequence"/>
</dbReference>
<sequence>AQLANRKQKLESVELSSQSEIQHLSSKLERANDTICANELEIERLTMRVNDLVGTNMAVMQEQRQKEERLRESEKLLEVLQEEKRELKAALQTQENFIHEARIQKEKLQAKLKATDSQHTVETIRSLEESQAERRYASQGQGDLENVLSRLDFTHASEELLQAEVTRLEGSLESVSATCKQLSQELMEKYEELKKMEVHNNEYRAEIKKLKEQILQAEQSYSSVLEGMKMEISQLTRELHQRDITIASTKSSSSDMEKRLKAEIQKAEEKDVEHKEILGQLESLKLENRHLSEMVMKLELGLHEVHK</sequence>
<feature type="non-terminal residue" evidence="8">
    <location>
        <position position="1"/>
    </location>
</feature>
<evidence type="ECO:0000256" key="2">
    <source>
        <dbReference type="ARBA" id="ARBA00021306"/>
    </source>
</evidence>
<evidence type="ECO:0000256" key="4">
    <source>
        <dbReference type="ARBA" id="ARBA00023054"/>
    </source>
</evidence>
<dbReference type="PANTHER" id="PTHR18875:SF7">
    <property type="entry name" value="CENTROSOMAL PROTEIN OF 63 KDA"/>
    <property type="match status" value="1"/>
</dbReference>
<dbReference type="GO" id="GO:0098535">
    <property type="term" value="P:de novo centriole assembly involved in multi-ciliated epithelial cell differentiation"/>
    <property type="evidence" value="ECO:0007669"/>
    <property type="project" value="TreeGrafter"/>
</dbReference>
<evidence type="ECO:0000256" key="3">
    <source>
        <dbReference type="ARBA" id="ARBA00022490"/>
    </source>
</evidence>
<evidence type="ECO:0000256" key="6">
    <source>
        <dbReference type="SAM" id="Coils"/>
    </source>
</evidence>
<comment type="subunit">
    <text evidence="5">Interacts with CEP152 and CDK1; these interactions recruit both ligands to centrosomes. Interacts with CDK2, CDK5RAP2, WDR62, CEP90, KIAA0753/moonraker and CCDC14. CEP63, CDK5RAP2, CEP152, WDR62 are proposed to form a stepwise assembled complex at the centrosome forming a ring near parental centrioles. Interacts with CCDC57; the interaction is required for their location to proximal end of centrioles. Interacts with FXR1; promoting its stabilization.</text>
</comment>
<dbReference type="Gene3D" id="1.20.5.340">
    <property type="match status" value="1"/>
</dbReference>